<dbReference type="EMBL" id="OZ023708">
    <property type="protein sequence ID" value="CAK9879614.1"/>
    <property type="molecule type" value="Genomic_DNA"/>
</dbReference>
<name>A0ABP1BU94_9BRYO</name>
<keyword evidence="2" id="KW-1185">Reference proteome</keyword>
<sequence length="116" mass="12672">MPATAPTTTDGEIQAIGKFDHPWSNCNLFSILKVVYGYVKWKLLQVNVNVLSQPVVNGTTGSAVTTTAAQWTMLSYQVMLILPLFLPDPHSAVIVLNTTGCLWKACIFEDSEVGEN</sequence>
<organism evidence="1 2">
    <name type="scientific">Sphagnum jensenii</name>
    <dbReference type="NCBI Taxonomy" id="128206"/>
    <lineage>
        <taxon>Eukaryota</taxon>
        <taxon>Viridiplantae</taxon>
        <taxon>Streptophyta</taxon>
        <taxon>Embryophyta</taxon>
        <taxon>Bryophyta</taxon>
        <taxon>Sphagnophytina</taxon>
        <taxon>Sphagnopsida</taxon>
        <taxon>Sphagnales</taxon>
        <taxon>Sphagnaceae</taxon>
        <taxon>Sphagnum</taxon>
    </lineage>
</organism>
<dbReference type="Proteomes" id="UP001497522">
    <property type="component" value="Chromosome 7"/>
</dbReference>
<evidence type="ECO:0000313" key="1">
    <source>
        <dbReference type="EMBL" id="CAK9879614.1"/>
    </source>
</evidence>
<evidence type="ECO:0000313" key="2">
    <source>
        <dbReference type="Proteomes" id="UP001497522"/>
    </source>
</evidence>
<accession>A0ABP1BU94</accession>
<protein>
    <submittedName>
        <fullName evidence="1">Uncharacterized protein</fullName>
    </submittedName>
</protein>
<proteinExistence type="predicted"/>
<reference evidence="1" key="1">
    <citation type="submission" date="2024-03" db="EMBL/GenBank/DDBJ databases">
        <authorList>
            <consortium name="ELIXIR-Norway"/>
            <consortium name="Elixir Norway"/>
        </authorList>
    </citation>
    <scope>NUCLEOTIDE SEQUENCE</scope>
</reference>
<gene>
    <name evidence="1" type="ORF">CSSPJE1EN2_LOCUS21110</name>
</gene>